<protein>
    <submittedName>
        <fullName evidence="1">Uncharacterized protein</fullName>
    </submittedName>
</protein>
<accession>A0A6J4LWE7</accession>
<dbReference type="SUPFAM" id="SSF75005">
    <property type="entry name" value="Arabinanase/levansucrase/invertase"/>
    <property type="match status" value="1"/>
</dbReference>
<sequence length="297" mass="32196">MVVDQRLRVFPESSQTVVPAPGAGPGNWAGAPSALRGDDGVFYLAYRVRQPLHAGRGVAVVVARSEDGVAFTPVVSLRREQFGAESLERPALVRADDGTWRLYVSCATPGSKHWWIEAVEAAELADLDSGRRTVCLPGDDSEAVKDPVVERHDKGWRMWVCCHPLDLPGHEDRMGTRVAFSDDGLGWRLGPFALRGRPGTWDARGSRVTAVLSTDPLTVLYDGRATAAANWFEQTGIASGDETSLVAHPEPPQGSPHSDGALRYVSVVRLPDGTRRLYYELARPDGAHDLVTEVVGP</sequence>
<dbReference type="Gene3D" id="2.115.10.20">
    <property type="entry name" value="Glycosyl hydrolase domain, family 43"/>
    <property type="match status" value="1"/>
</dbReference>
<reference evidence="1" key="1">
    <citation type="submission" date="2020-02" db="EMBL/GenBank/DDBJ databases">
        <authorList>
            <person name="Meier V. D."/>
        </authorList>
    </citation>
    <scope>NUCLEOTIDE SEQUENCE</scope>
    <source>
        <strain evidence="1">AVDCRST_MAG34</strain>
    </source>
</reference>
<name>A0A6J4LWE7_9ACTN</name>
<gene>
    <name evidence="1" type="ORF">AVDCRST_MAG34-1109</name>
</gene>
<proteinExistence type="predicted"/>
<dbReference type="AlphaFoldDB" id="A0A6J4LWE7"/>
<evidence type="ECO:0000313" key="1">
    <source>
        <dbReference type="EMBL" id="CAA9343701.1"/>
    </source>
</evidence>
<dbReference type="EMBL" id="CADCUI010000023">
    <property type="protein sequence ID" value="CAA9343701.1"/>
    <property type="molecule type" value="Genomic_DNA"/>
</dbReference>
<dbReference type="InterPro" id="IPR023296">
    <property type="entry name" value="Glyco_hydro_beta-prop_sf"/>
</dbReference>
<organism evidence="1">
    <name type="scientific">uncultured Nocardioidaceae bacterium</name>
    <dbReference type="NCBI Taxonomy" id="253824"/>
    <lineage>
        <taxon>Bacteria</taxon>
        <taxon>Bacillati</taxon>
        <taxon>Actinomycetota</taxon>
        <taxon>Actinomycetes</taxon>
        <taxon>Propionibacteriales</taxon>
        <taxon>Nocardioidaceae</taxon>
        <taxon>environmental samples</taxon>
    </lineage>
</organism>